<comment type="caution">
    <text evidence="5">The sequence shown here is derived from an EMBL/GenBank/DDBJ whole genome shotgun (WGS) entry which is preliminary data.</text>
</comment>
<dbReference type="OrthoDB" id="9805924at2"/>
<proteinExistence type="inferred from homology"/>
<dbReference type="CDD" id="cd04301">
    <property type="entry name" value="NAT_SF"/>
    <property type="match status" value="1"/>
</dbReference>
<dbReference type="InterPro" id="IPR051016">
    <property type="entry name" value="Diverse_Substrate_AcTransf"/>
</dbReference>
<dbReference type="GO" id="GO:0008080">
    <property type="term" value="F:N-acetyltransferase activity"/>
    <property type="evidence" value="ECO:0007669"/>
    <property type="project" value="UniProtKB-ARBA"/>
</dbReference>
<dbReference type="SUPFAM" id="SSF55729">
    <property type="entry name" value="Acyl-CoA N-acyltransferases (Nat)"/>
    <property type="match status" value="1"/>
</dbReference>
<dbReference type="PROSITE" id="PS51186">
    <property type="entry name" value="GNAT"/>
    <property type="match status" value="1"/>
</dbReference>
<dbReference type="EMBL" id="QLMC01000002">
    <property type="protein sequence ID" value="RAK00068.1"/>
    <property type="molecule type" value="Genomic_DNA"/>
</dbReference>
<dbReference type="Pfam" id="PF00583">
    <property type="entry name" value="Acetyltransf_1"/>
    <property type="match status" value="1"/>
</dbReference>
<feature type="domain" description="N-acetyltransferase" evidence="4">
    <location>
        <begin position="1"/>
        <end position="149"/>
    </location>
</feature>
<evidence type="ECO:0000313" key="5">
    <source>
        <dbReference type="EMBL" id="RAK00068.1"/>
    </source>
</evidence>
<dbReference type="FunFam" id="3.40.630.30:FF:000064">
    <property type="entry name" value="GNAT family acetyltransferase"/>
    <property type="match status" value="1"/>
</dbReference>
<comment type="similarity">
    <text evidence="1">Belongs to the acetyltransferase family.</text>
</comment>
<keyword evidence="3 5" id="KW-0012">Acyltransferase</keyword>
<dbReference type="InterPro" id="IPR016181">
    <property type="entry name" value="Acyl_CoA_acyltransferase"/>
</dbReference>
<dbReference type="AlphaFoldDB" id="A0A327X158"/>
<dbReference type="RefSeq" id="WP_111627841.1">
    <property type="nucleotide sequence ID" value="NZ_QLMC01000002.1"/>
</dbReference>
<evidence type="ECO:0000256" key="2">
    <source>
        <dbReference type="ARBA" id="ARBA00022679"/>
    </source>
</evidence>
<name>A0A327X158_LARAB</name>
<organism evidence="5 6">
    <name type="scientific">Larkinella arboricola</name>
    <dbReference type="NCBI Taxonomy" id="643671"/>
    <lineage>
        <taxon>Bacteria</taxon>
        <taxon>Pseudomonadati</taxon>
        <taxon>Bacteroidota</taxon>
        <taxon>Cytophagia</taxon>
        <taxon>Cytophagales</taxon>
        <taxon>Spirosomataceae</taxon>
        <taxon>Larkinella</taxon>
    </lineage>
</organism>
<reference evidence="5 6" key="1">
    <citation type="submission" date="2018-06" db="EMBL/GenBank/DDBJ databases">
        <title>Genomic Encyclopedia of Archaeal and Bacterial Type Strains, Phase II (KMG-II): from individual species to whole genera.</title>
        <authorList>
            <person name="Goeker M."/>
        </authorList>
    </citation>
    <scope>NUCLEOTIDE SEQUENCE [LARGE SCALE GENOMIC DNA]</scope>
    <source>
        <strain evidence="5 6">DSM 21851</strain>
    </source>
</reference>
<dbReference type="PANTHER" id="PTHR10545:SF29">
    <property type="entry name" value="GH14572P-RELATED"/>
    <property type="match status" value="1"/>
</dbReference>
<accession>A0A327X158</accession>
<evidence type="ECO:0000256" key="1">
    <source>
        <dbReference type="ARBA" id="ARBA00008694"/>
    </source>
</evidence>
<protein>
    <submittedName>
        <fullName evidence="5">L-amino acid N-acyltransferase YncA</fullName>
    </submittedName>
</protein>
<evidence type="ECO:0000256" key="3">
    <source>
        <dbReference type="ARBA" id="ARBA00023315"/>
    </source>
</evidence>
<dbReference type="Proteomes" id="UP000248790">
    <property type="component" value="Unassembled WGS sequence"/>
</dbReference>
<evidence type="ECO:0000259" key="4">
    <source>
        <dbReference type="PROSITE" id="PS51186"/>
    </source>
</evidence>
<keyword evidence="2 5" id="KW-0808">Transferase</keyword>
<evidence type="ECO:0000313" key="6">
    <source>
        <dbReference type="Proteomes" id="UP000248790"/>
    </source>
</evidence>
<gene>
    <name evidence="5" type="ORF">LX87_01766</name>
</gene>
<dbReference type="PANTHER" id="PTHR10545">
    <property type="entry name" value="DIAMINE N-ACETYLTRANSFERASE"/>
    <property type="match status" value="1"/>
</dbReference>
<keyword evidence="6" id="KW-1185">Reference proteome</keyword>
<dbReference type="InterPro" id="IPR000182">
    <property type="entry name" value="GNAT_dom"/>
</dbReference>
<dbReference type="Gene3D" id="3.40.630.30">
    <property type="match status" value="1"/>
</dbReference>
<sequence>MIIRKGVATDVPQLFELVQELALYEKAPQEVTNTPEQMLRDGFGDQPLFGVLVTEIENKIVAMSLYYFRYSTWKGKRLYLEDIIVKEAYRGRGLGKALFDATIEEARQTNCTGMMWQVLDWNEPAINFYKQFGTRFDTEWWNCHLDFDK</sequence>